<feature type="repeat" description="WD" evidence="1">
    <location>
        <begin position="14"/>
        <end position="48"/>
    </location>
</feature>
<dbReference type="PROSITE" id="PS50082">
    <property type="entry name" value="WD_REPEATS_2"/>
    <property type="match status" value="1"/>
</dbReference>
<dbReference type="SUPFAM" id="SSF50978">
    <property type="entry name" value="WD40 repeat-like"/>
    <property type="match status" value="1"/>
</dbReference>
<gene>
    <name evidence="2" type="ORF">I7412_35915</name>
</gene>
<dbReference type="Proteomes" id="UP000604475">
    <property type="component" value="Unassembled WGS sequence"/>
</dbReference>
<evidence type="ECO:0000313" key="2">
    <source>
        <dbReference type="EMBL" id="MBL7632451.1"/>
    </source>
</evidence>
<dbReference type="RefSeq" id="WP_203010490.1">
    <property type="nucleotide sequence ID" value="NZ_JADWYU010000274.1"/>
</dbReference>
<organism evidence="2 3">
    <name type="scientific">Frankia nepalensis</name>
    <dbReference type="NCBI Taxonomy" id="1836974"/>
    <lineage>
        <taxon>Bacteria</taxon>
        <taxon>Bacillati</taxon>
        <taxon>Actinomycetota</taxon>
        <taxon>Actinomycetes</taxon>
        <taxon>Frankiales</taxon>
        <taxon>Frankiaceae</taxon>
        <taxon>Frankia</taxon>
    </lineage>
</organism>
<keyword evidence="1" id="KW-0853">WD repeat</keyword>
<dbReference type="InterPro" id="IPR036322">
    <property type="entry name" value="WD40_repeat_dom_sf"/>
</dbReference>
<dbReference type="InterPro" id="IPR001680">
    <property type="entry name" value="WD40_rpt"/>
</dbReference>
<dbReference type="EMBL" id="JAEACQ010000326">
    <property type="protein sequence ID" value="MBL7632451.1"/>
    <property type="molecule type" value="Genomic_DNA"/>
</dbReference>
<dbReference type="InterPro" id="IPR015943">
    <property type="entry name" value="WD40/YVTN_repeat-like_dom_sf"/>
</dbReference>
<sequence>MSSLASPHLSGSPLTARLSGAISVAFAPDDRTFASGSSDHQVLLWTTG</sequence>
<accession>A0A937RHQ6</accession>
<keyword evidence="3" id="KW-1185">Reference proteome</keyword>
<dbReference type="PROSITE" id="PS50294">
    <property type="entry name" value="WD_REPEATS_REGION"/>
    <property type="match status" value="1"/>
</dbReference>
<evidence type="ECO:0000313" key="3">
    <source>
        <dbReference type="Proteomes" id="UP000604475"/>
    </source>
</evidence>
<protein>
    <submittedName>
        <fullName evidence="2">Uncharacterized protein</fullName>
    </submittedName>
</protein>
<proteinExistence type="predicted"/>
<dbReference type="AlphaFoldDB" id="A0A937RHQ6"/>
<comment type="caution">
    <text evidence="2">The sequence shown here is derived from an EMBL/GenBank/DDBJ whole genome shotgun (WGS) entry which is preliminary data.</text>
</comment>
<evidence type="ECO:0000256" key="1">
    <source>
        <dbReference type="PROSITE-ProRule" id="PRU00221"/>
    </source>
</evidence>
<reference evidence="2" key="1">
    <citation type="submission" date="2020-12" db="EMBL/GenBank/DDBJ databases">
        <title>Genomic characterization of non-nitrogen-fixing Frankia strains.</title>
        <authorList>
            <person name="Carlos-Shanley C."/>
            <person name="Guerra T."/>
            <person name="Hahn D."/>
        </authorList>
    </citation>
    <scope>NUCLEOTIDE SEQUENCE</scope>
    <source>
        <strain evidence="2">CN6</strain>
    </source>
</reference>
<name>A0A937RHQ6_9ACTN</name>
<dbReference type="Gene3D" id="2.130.10.10">
    <property type="entry name" value="YVTN repeat-like/Quinoprotein amine dehydrogenase"/>
    <property type="match status" value="1"/>
</dbReference>